<keyword evidence="2" id="KW-1185">Reference proteome</keyword>
<proteinExistence type="predicted"/>
<reference evidence="1" key="1">
    <citation type="submission" date="2021-01" db="EMBL/GenBank/DDBJ databases">
        <title>Fulvivirga kasyanovii gen. nov., sp nov., a novel member of the phylum Bacteroidetes isolated from seawater in a mussel farm.</title>
        <authorList>
            <person name="Zhao L.-H."/>
            <person name="Wang Z.-J."/>
        </authorList>
    </citation>
    <scope>NUCLEOTIDE SEQUENCE</scope>
    <source>
        <strain evidence="1">2943</strain>
    </source>
</reference>
<dbReference type="Proteomes" id="UP000659388">
    <property type="component" value="Unassembled WGS sequence"/>
</dbReference>
<accession>A0A937JXH8</accession>
<gene>
    <name evidence="1" type="ORF">JL102_05080</name>
</gene>
<organism evidence="1 2">
    <name type="scientific">Fulvivirga sediminis</name>
    <dbReference type="NCBI Taxonomy" id="2803949"/>
    <lineage>
        <taxon>Bacteria</taxon>
        <taxon>Pseudomonadati</taxon>
        <taxon>Bacteroidota</taxon>
        <taxon>Cytophagia</taxon>
        <taxon>Cytophagales</taxon>
        <taxon>Fulvivirgaceae</taxon>
        <taxon>Fulvivirga</taxon>
    </lineage>
</organism>
<dbReference type="EMBL" id="JAESIY010000002">
    <property type="protein sequence ID" value="MBL3655493.1"/>
    <property type="molecule type" value="Genomic_DNA"/>
</dbReference>
<evidence type="ECO:0008006" key="3">
    <source>
        <dbReference type="Google" id="ProtNLM"/>
    </source>
</evidence>
<dbReference type="Gene3D" id="2.30.130.40">
    <property type="entry name" value="LON domain-like"/>
    <property type="match status" value="1"/>
</dbReference>
<evidence type="ECO:0000313" key="2">
    <source>
        <dbReference type="Proteomes" id="UP000659388"/>
    </source>
</evidence>
<dbReference type="SUPFAM" id="SSF88697">
    <property type="entry name" value="PUA domain-like"/>
    <property type="match status" value="1"/>
</dbReference>
<dbReference type="AlphaFoldDB" id="A0A937JXH8"/>
<name>A0A937JXH8_9BACT</name>
<evidence type="ECO:0000313" key="1">
    <source>
        <dbReference type="EMBL" id="MBL3655493.1"/>
    </source>
</evidence>
<sequence>MDEFYEIPIFPLAILPLPHELVPLHIFEPKYQEMFRDVEEKNISFGIYYTHEQNDDRLGGIMQLDSVLKRYETGEADILAKCVDVFLMAEFYNKWQKKLYPGGKVYPLNMLAPEPMSGGFIDDFKRYMEMKNVSDIDDDFDIHDIANELNLDEADRMKYLRLLSNPKRERFLKERLKYQKFILKQERENKDTFFLN</sequence>
<dbReference type="InterPro" id="IPR046336">
    <property type="entry name" value="Lon_prtase_N_sf"/>
</dbReference>
<dbReference type="InterPro" id="IPR015947">
    <property type="entry name" value="PUA-like_sf"/>
</dbReference>
<protein>
    <recommendedName>
        <fullName evidence="3">Lon N-terminal domain-containing protein</fullName>
    </recommendedName>
</protein>
<comment type="caution">
    <text evidence="1">The sequence shown here is derived from an EMBL/GenBank/DDBJ whole genome shotgun (WGS) entry which is preliminary data.</text>
</comment>
<dbReference type="RefSeq" id="WP_202243160.1">
    <property type="nucleotide sequence ID" value="NZ_JAESIY010000002.1"/>
</dbReference>